<dbReference type="InterPro" id="IPR024079">
    <property type="entry name" value="MetalloPept_cat_dom_sf"/>
</dbReference>
<keyword evidence="4" id="KW-0862">Zinc</keyword>
<dbReference type="AlphaFoldDB" id="A0A815UYI0"/>
<proteinExistence type="predicted"/>
<evidence type="ECO:0000259" key="6">
    <source>
        <dbReference type="Pfam" id="PF01400"/>
    </source>
</evidence>
<keyword evidence="3" id="KW-0378">Hydrolase</keyword>
<evidence type="ECO:0000256" key="1">
    <source>
        <dbReference type="ARBA" id="ARBA00022670"/>
    </source>
</evidence>
<dbReference type="PANTHER" id="PTHR10127:SF780">
    <property type="entry name" value="METALLOENDOPEPTIDASE"/>
    <property type="match status" value="1"/>
</dbReference>
<evidence type="ECO:0000256" key="3">
    <source>
        <dbReference type="ARBA" id="ARBA00022801"/>
    </source>
</evidence>
<reference evidence="7" key="1">
    <citation type="submission" date="2021-02" db="EMBL/GenBank/DDBJ databases">
        <authorList>
            <person name="Nowell W R."/>
        </authorList>
    </citation>
    <scope>NUCLEOTIDE SEQUENCE</scope>
</reference>
<comment type="caution">
    <text evidence="7">The sequence shown here is derived from an EMBL/GenBank/DDBJ whole genome shotgun (WGS) entry which is preliminary data.</text>
</comment>
<evidence type="ECO:0000313" key="7">
    <source>
        <dbReference type="EMBL" id="CAF1522331.1"/>
    </source>
</evidence>
<dbReference type="SUPFAM" id="SSF55486">
    <property type="entry name" value="Metalloproteases ('zincins'), catalytic domain"/>
    <property type="match status" value="1"/>
</dbReference>
<dbReference type="Pfam" id="PF01400">
    <property type="entry name" value="Astacin"/>
    <property type="match status" value="1"/>
</dbReference>
<dbReference type="GO" id="GO:0046872">
    <property type="term" value="F:metal ion binding"/>
    <property type="evidence" value="ECO:0007669"/>
    <property type="project" value="UniProtKB-KW"/>
</dbReference>
<name>A0A815UYI0_9BILA</name>
<keyword evidence="5" id="KW-0482">Metalloprotease</keyword>
<feature type="domain" description="Peptidase M12A" evidence="6">
    <location>
        <begin position="6"/>
        <end position="70"/>
    </location>
</feature>
<evidence type="ECO:0000256" key="2">
    <source>
        <dbReference type="ARBA" id="ARBA00022723"/>
    </source>
</evidence>
<dbReference type="InterPro" id="IPR001506">
    <property type="entry name" value="Peptidase_M12A"/>
</dbReference>
<evidence type="ECO:0000256" key="4">
    <source>
        <dbReference type="ARBA" id="ARBA00022833"/>
    </source>
</evidence>
<dbReference type="PANTHER" id="PTHR10127">
    <property type="entry name" value="DISCOIDIN, CUB, EGF, LAMININ , AND ZINC METALLOPROTEASE DOMAIN CONTAINING"/>
    <property type="match status" value="1"/>
</dbReference>
<evidence type="ECO:0000256" key="5">
    <source>
        <dbReference type="ARBA" id="ARBA00023049"/>
    </source>
</evidence>
<dbReference type="Gene3D" id="3.40.390.10">
    <property type="entry name" value="Collagenase (Catalytic Domain)"/>
    <property type="match status" value="1"/>
</dbReference>
<dbReference type="GO" id="GO:0006508">
    <property type="term" value="P:proteolysis"/>
    <property type="evidence" value="ECO:0007669"/>
    <property type="project" value="UniProtKB-KW"/>
</dbReference>
<dbReference type="EMBL" id="CAJNOO010016698">
    <property type="protein sequence ID" value="CAF1522331.1"/>
    <property type="molecule type" value="Genomic_DNA"/>
</dbReference>
<dbReference type="GO" id="GO:0004222">
    <property type="term" value="F:metalloendopeptidase activity"/>
    <property type="evidence" value="ECO:0007669"/>
    <property type="project" value="InterPro"/>
</dbReference>
<organism evidence="7 8">
    <name type="scientific">Rotaria sordida</name>
    <dbReference type="NCBI Taxonomy" id="392033"/>
    <lineage>
        <taxon>Eukaryota</taxon>
        <taxon>Metazoa</taxon>
        <taxon>Spiralia</taxon>
        <taxon>Gnathifera</taxon>
        <taxon>Rotifera</taxon>
        <taxon>Eurotatoria</taxon>
        <taxon>Bdelloidea</taxon>
        <taxon>Philodinida</taxon>
        <taxon>Philodinidae</taxon>
        <taxon>Rotaria</taxon>
    </lineage>
</organism>
<dbReference type="Proteomes" id="UP000663882">
    <property type="component" value="Unassembled WGS sequence"/>
</dbReference>
<protein>
    <recommendedName>
        <fullName evidence="6">Peptidase M12A domain-containing protein</fullName>
    </recommendedName>
</protein>
<dbReference type="OrthoDB" id="291007at2759"/>
<gene>
    <name evidence="7" type="ORF">RFH988_LOCUS39324</name>
</gene>
<keyword evidence="1" id="KW-0645">Protease</keyword>
<keyword evidence="2" id="KW-0479">Metal-binding</keyword>
<sequence>KMESLFAINNVPCIQFREKNATDQYYINIINGDGCSSPVGRYTGYTMNRTVNLQYPGCIDDGRIMHELLHKRNDRMERQCTSN</sequence>
<feature type="non-terminal residue" evidence="7">
    <location>
        <position position="1"/>
    </location>
</feature>
<evidence type="ECO:0000313" key="8">
    <source>
        <dbReference type="Proteomes" id="UP000663882"/>
    </source>
</evidence>
<accession>A0A815UYI0</accession>